<dbReference type="Pfam" id="PF08450">
    <property type="entry name" value="SGL"/>
    <property type="match status" value="1"/>
</dbReference>
<gene>
    <name evidence="3" type="ORF">ACFQ5P_07840</name>
</gene>
<dbReference type="Gene3D" id="2.120.10.30">
    <property type="entry name" value="TolB, C-terminal domain"/>
    <property type="match status" value="1"/>
</dbReference>
<keyword evidence="4" id="KW-1185">Reference proteome</keyword>
<dbReference type="EC" id="3.1.1.99" evidence="3"/>
<dbReference type="PANTHER" id="PTHR10907:SF47">
    <property type="entry name" value="REGUCALCIN"/>
    <property type="match status" value="1"/>
</dbReference>
<comment type="similarity">
    <text evidence="1">Belongs to the SMP-30/CGR1 family.</text>
</comment>
<evidence type="ECO:0000256" key="1">
    <source>
        <dbReference type="ARBA" id="ARBA00008853"/>
    </source>
</evidence>
<dbReference type="InterPro" id="IPR005511">
    <property type="entry name" value="SMP-30"/>
</dbReference>
<evidence type="ECO:0000259" key="2">
    <source>
        <dbReference type="Pfam" id="PF08450"/>
    </source>
</evidence>
<evidence type="ECO:0000313" key="3">
    <source>
        <dbReference type="EMBL" id="MFD1481202.1"/>
    </source>
</evidence>
<organism evidence="3 4">
    <name type="scientific">Paracoccus nototheniae</name>
    <dbReference type="NCBI Taxonomy" id="2489002"/>
    <lineage>
        <taxon>Bacteria</taxon>
        <taxon>Pseudomonadati</taxon>
        <taxon>Pseudomonadota</taxon>
        <taxon>Alphaproteobacteria</taxon>
        <taxon>Rhodobacterales</taxon>
        <taxon>Paracoccaceae</taxon>
        <taxon>Paracoccus</taxon>
    </lineage>
</organism>
<dbReference type="InterPro" id="IPR011042">
    <property type="entry name" value="6-blade_b-propeller_TolB-like"/>
</dbReference>
<dbReference type="Proteomes" id="UP001597302">
    <property type="component" value="Unassembled WGS sequence"/>
</dbReference>
<proteinExistence type="inferred from homology"/>
<reference evidence="4" key="1">
    <citation type="journal article" date="2019" name="Int. J. Syst. Evol. Microbiol.">
        <title>The Global Catalogue of Microorganisms (GCM) 10K type strain sequencing project: providing services to taxonomists for standard genome sequencing and annotation.</title>
        <authorList>
            <consortium name="The Broad Institute Genomics Platform"/>
            <consortium name="The Broad Institute Genome Sequencing Center for Infectious Disease"/>
            <person name="Wu L."/>
            <person name="Ma J."/>
        </authorList>
    </citation>
    <scope>NUCLEOTIDE SEQUENCE [LARGE SCALE GENOMIC DNA]</scope>
    <source>
        <strain evidence="4">CCM 8875</strain>
    </source>
</reference>
<protein>
    <submittedName>
        <fullName evidence="3">SMP-30/gluconolactonase/LRE family protein</fullName>
        <ecNumber evidence="3">3.1.1.99</ecNumber>
    </submittedName>
</protein>
<dbReference type="RefSeq" id="WP_131576232.1">
    <property type="nucleotide sequence ID" value="NZ_CBCSAJ010000002.1"/>
</dbReference>
<dbReference type="InterPro" id="IPR013658">
    <property type="entry name" value="SGL"/>
</dbReference>
<feature type="domain" description="SMP-30/Gluconolactonase/LRE-like region" evidence="2">
    <location>
        <begin position="10"/>
        <end position="249"/>
    </location>
</feature>
<evidence type="ECO:0000313" key="4">
    <source>
        <dbReference type="Proteomes" id="UP001597302"/>
    </source>
</evidence>
<dbReference type="EMBL" id="JBHTOQ010000018">
    <property type="protein sequence ID" value="MFD1481202.1"/>
    <property type="molecule type" value="Genomic_DNA"/>
</dbReference>
<dbReference type="PRINTS" id="PR01790">
    <property type="entry name" value="SMP30FAMILY"/>
</dbReference>
<dbReference type="PANTHER" id="PTHR10907">
    <property type="entry name" value="REGUCALCIN"/>
    <property type="match status" value="1"/>
</dbReference>
<comment type="caution">
    <text evidence="3">The sequence shown here is derived from an EMBL/GenBank/DDBJ whole genome shotgun (WGS) entry which is preliminary data.</text>
</comment>
<keyword evidence="3" id="KW-0378">Hydrolase</keyword>
<accession>A0ABW4DU32</accession>
<dbReference type="GO" id="GO:0016787">
    <property type="term" value="F:hydrolase activity"/>
    <property type="evidence" value="ECO:0007669"/>
    <property type="project" value="UniProtKB-KW"/>
</dbReference>
<dbReference type="SUPFAM" id="SSF63829">
    <property type="entry name" value="Calcium-dependent phosphotriesterase"/>
    <property type="match status" value="1"/>
</dbReference>
<sequence length="281" mass="30257">MIFDDTACELGEGALWHSDRNALIWFDILKKRMYLKPLDGARQHWNFDDHVSAAGIVDRDHVLVASARALSLVDLNDGSRQLLVPLEADSPLTRSNDGRADPQGGFWIGTMGLQAEPGAGSIWRFYKGTLRRLYDGITITNAICFGPGGDLAHFADTDQGKIWRVALDGDGWPAGDSQVFLDLAAEGLNPDGAVIDAQGGLWSAQWGASRVARYDRQGRFDRAIDLPARHVTCPAFGGADLGTLFATSALQGLDDPRAADGCTFALPAGATGQQEHRVLLA</sequence>
<name>A0ABW4DU32_9RHOB</name>